<dbReference type="HOGENOM" id="CLU_1189537_0_0_10"/>
<dbReference type="OrthoDB" id="1427740at2"/>
<dbReference type="Proteomes" id="UP000032726">
    <property type="component" value="Chromosome"/>
</dbReference>
<dbReference type="RefSeq" id="WP_045800963.1">
    <property type="nucleotide sequence ID" value="NZ_CP011071.1"/>
</dbReference>
<proteinExistence type="predicted"/>
<gene>
    <name evidence="1" type="ORF">VC82_482</name>
</gene>
<dbReference type="EMBL" id="CP011071">
    <property type="protein sequence ID" value="AKA34161.1"/>
    <property type="molecule type" value="Genomic_DNA"/>
</dbReference>
<keyword evidence="2" id="KW-1185">Reference proteome</keyword>
<sequence length="233" mass="26670">MKQKRIILIVVSLLGLWLMVSFRSYSACEFANSNIQFVKEQTEEALQAPDLKLSKYYAYRALNSIYKSKKSFSECGCKDAIININLASENLKEATKAHTVEDLQVFLQIAMQNTLSGINALRTYGVDKNSKYGDEYLTMNTHELGLPTSVLSAEEGQLVSMQRIEEHLTKFENSVIRIVENVDCEKARPFIERMQNQTIGKLANPSLTEKKQYYHNRVFEITDRALKQLVDCH</sequence>
<dbReference type="AlphaFoldDB" id="A0A0D5YQP2"/>
<name>A0A0D5YQP2_9FLAO</name>
<reference evidence="1 2" key="1">
    <citation type="submission" date="2015-03" db="EMBL/GenBank/DDBJ databases">
        <title>Complete genome sequence of Muricauda lutaonensis CC-HSB-11T, isolated from a coastal hot spring.</title>
        <authorList>
            <person name="Kim K.M."/>
        </authorList>
    </citation>
    <scope>NUCLEOTIDE SEQUENCE [LARGE SCALE GENOMIC DNA]</scope>
    <source>
        <strain evidence="1 2">CC-HSB-11</strain>
    </source>
</reference>
<protein>
    <submittedName>
        <fullName evidence="1">Uncharacterized protein</fullName>
    </submittedName>
</protein>
<accession>A0A0D5YQP2</accession>
<dbReference type="STRING" id="516051.VC82_482"/>
<evidence type="ECO:0000313" key="1">
    <source>
        <dbReference type="EMBL" id="AKA34161.1"/>
    </source>
</evidence>
<dbReference type="KEGG" id="mlt:VC82_482"/>
<evidence type="ECO:0000313" key="2">
    <source>
        <dbReference type="Proteomes" id="UP000032726"/>
    </source>
</evidence>
<organism evidence="1 2">
    <name type="scientific">Flagellimonas lutaonensis</name>
    <dbReference type="NCBI Taxonomy" id="516051"/>
    <lineage>
        <taxon>Bacteria</taxon>
        <taxon>Pseudomonadati</taxon>
        <taxon>Bacteroidota</taxon>
        <taxon>Flavobacteriia</taxon>
        <taxon>Flavobacteriales</taxon>
        <taxon>Flavobacteriaceae</taxon>
        <taxon>Flagellimonas</taxon>
    </lineage>
</organism>